<dbReference type="PANTHER" id="PTHR33233:SF17">
    <property type="entry name" value="DUF4283 DOMAIN-CONTAINING PROTEIN"/>
    <property type="match status" value="1"/>
</dbReference>
<name>A0A314L2E3_NICAT</name>
<feature type="compositionally biased region" description="Basic and acidic residues" evidence="1">
    <location>
        <begin position="267"/>
        <end position="276"/>
    </location>
</feature>
<sequence>MAGKKARGRPRKQQIRVDDKIPKLNTLERSATKFMESISGTSKVTNIPGASKELGSVLSTQICHGEASGSARQQQKQANQIPIPVHVDLRGSITPPANREITVPLSKEQDHAAKTPAGNTVPLMNKEQKQATSKESTWANVLTGNRSAANGMTLTYITPAIVEGNLVAKLEKSEIEQENLKWKNALIVYVLGEKPGYNSMKRYINQIRNRKPPAVKQIWRTKEPAQVTINEEEQKQDEVISKEVLSVPKPSENKETHKDGEAIETSRQVDKGKMKADDNQMTYAKAIMSPVKQRAQASQCTAVIAFQKPPDIGHKCPTQMKPTTHQPNQLKKTKVTQEWRTKAPAIIAATHKKTTSSAPQHDHTNKLNEDQIAIEPNELLSLIPAMEKQEDKGKKVQSPEFNLLNFPPLSPIPVSNRFEAVSNGKYEVPPGDRGGPINQQ</sequence>
<protein>
    <submittedName>
        <fullName evidence="2">Uncharacterized protein</fullName>
    </submittedName>
</protein>
<evidence type="ECO:0000313" key="2">
    <source>
        <dbReference type="EMBL" id="OIT35821.1"/>
    </source>
</evidence>
<feature type="compositionally biased region" description="Basic and acidic residues" evidence="1">
    <location>
        <begin position="251"/>
        <end position="261"/>
    </location>
</feature>
<accession>A0A314L2E3</accession>
<organism evidence="2 3">
    <name type="scientific">Nicotiana attenuata</name>
    <name type="common">Coyote tobacco</name>
    <dbReference type="NCBI Taxonomy" id="49451"/>
    <lineage>
        <taxon>Eukaryota</taxon>
        <taxon>Viridiplantae</taxon>
        <taxon>Streptophyta</taxon>
        <taxon>Embryophyta</taxon>
        <taxon>Tracheophyta</taxon>
        <taxon>Spermatophyta</taxon>
        <taxon>Magnoliopsida</taxon>
        <taxon>eudicotyledons</taxon>
        <taxon>Gunneridae</taxon>
        <taxon>Pentapetalae</taxon>
        <taxon>asterids</taxon>
        <taxon>lamiids</taxon>
        <taxon>Solanales</taxon>
        <taxon>Solanaceae</taxon>
        <taxon>Nicotianoideae</taxon>
        <taxon>Nicotianeae</taxon>
        <taxon>Nicotiana</taxon>
    </lineage>
</organism>
<feature type="region of interest" description="Disordered" evidence="1">
    <location>
        <begin position="388"/>
        <end position="413"/>
    </location>
</feature>
<dbReference type="AlphaFoldDB" id="A0A314L2E3"/>
<dbReference type="PANTHER" id="PTHR33233">
    <property type="entry name" value="ENDONUCLEASE/EXONUCLEASE/PHOSPHATASE"/>
    <property type="match status" value="1"/>
</dbReference>
<gene>
    <name evidence="2" type="ORF">A4A49_16223</name>
</gene>
<proteinExistence type="predicted"/>
<feature type="region of interest" description="Disordered" evidence="1">
    <location>
        <begin position="247"/>
        <end position="276"/>
    </location>
</feature>
<keyword evidence="3" id="KW-1185">Reference proteome</keyword>
<dbReference type="Gramene" id="OIT35821">
    <property type="protein sequence ID" value="OIT35821"/>
    <property type="gene ID" value="A4A49_16223"/>
</dbReference>
<dbReference type="EMBL" id="MJEQ01000509">
    <property type="protein sequence ID" value="OIT35821.1"/>
    <property type="molecule type" value="Genomic_DNA"/>
</dbReference>
<dbReference type="Proteomes" id="UP000187609">
    <property type="component" value="Unassembled WGS sequence"/>
</dbReference>
<comment type="caution">
    <text evidence="2">The sequence shown here is derived from an EMBL/GenBank/DDBJ whole genome shotgun (WGS) entry which is preliminary data.</text>
</comment>
<evidence type="ECO:0000313" key="3">
    <source>
        <dbReference type="Proteomes" id="UP000187609"/>
    </source>
</evidence>
<evidence type="ECO:0000256" key="1">
    <source>
        <dbReference type="SAM" id="MobiDB-lite"/>
    </source>
</evidence>
<reference evidence="2" key="1">
    <citation type="submission" date="2016-11" db="EMBL/GenBank/DDBJ databases">
        <title>The genome of Nicotiana attenuata.</title>
        <authorList>
            <person name="Xu S."/>
            <person name="Brockmoeller T."/>
            <person name="Gaquerel E."/>
            <person name="Navarro A."/>
            <person name="Kuhl H."/>
            <person name="Gase K."/>
            <person name="Ling Z."/>
            <person name="Zhou W."/>
            <person name="Kreitzer C."/>
            <person name="Stanke M."/>
            <person name="Tang H."/>
            <person name="Lyons E."/>
            <person name="Pandey P."/>
            <person name="Pandey S.P."/>
            <person name="Timmermann B."/>
            <person name="Baldwin I.T."/>
        </authorList>
    </citation>
    <scope>NUCLEOTIDE SEQUENCE [LARGE SCALE GENOMIC DNA]</scope>
    <source>
        <strain evidence="2">UT</strain>
    </source>
</reference>